<evidence type="ECO:0000259" key="5">
    <source>
        <dbReference type="SMART" id="SM00857"/>
    </source>
</evidence>
<dbReference type="InterPro" id="IPR020568">
    <property type="entry name" value="Ribosomal_Su5_D2-typ_SF"/>
</dbReference>
<evidence type="ECO:0000256" key="1">
    <source>
        <dbReference type="ARBA" id="ARBA00005173"/>
    </source>
</evidence>
<dbReference type="OrthoDB" id="6373531at2759"/>
<evidence type="ECO:0000313" key="7">
    <source>
        <dbReference type="Proteomes" id="UP000218231"/>
    </source>
</evidence>
<dbReference type="PANTHER" id="PTHR32039:SF7">
    <property type="entry name" value="COMPETENCE PROTEIN COMM"/>
    <property type="match status" value="1"/>
</dbReference>
<proteinExistence type="inferred from homology"/>
<dbReference type="InterPro" id="IPR014721">
    <property type="entry name" value="Ribsml_uS5_D2-typ_fold_subgr"/>
</dbReference>
<dbReference type="GO" id="GO:0000150">
    <property type="term" value="F:DNA strand exchange activity"/>
    <property type="evidence" value="ECO:0007669"/>
    <property type="project" value="InterPro"/>
</dbReference>
<evidence type="ECO:0000256" key="3">
    <source>
        <dbReference type="SAM" id="Coils"/>
    </source>
</evidence>
<dbReference type="Gene3D" id="3.40.50.300">
    <property type="entry name" value="P-loop containing nucleotide triphosphate hydrolases"/>
    <property type="match status" value="1"/>
</dbReference>
<dbReference type="CDD" id="cd00338">
    <property type="entry name" value="Ser_Recombinase"/>
    <property type="match status" value="1"/>
</dbReference>
<dbReference type="InterPro" id="IPR027417">
    <property type="entry name" value="P-loop_NTPase"/>
</dbReference>
<feature type="domain" description="AAA+ ATPase" evidence="4">
    <location>
        <begin position="208"/>
        <end position="376"/>
    </location>
</feature>
<dbReference type="InterPro" id="IPR011109">
    <property type="entry name" value="DNA_bind_recombinase_dom"/>
</dbReference>
<dbReference type="AlphaFoldDB" id="A0A2A2KLV0"/>
<dbReference type="InterPro" id="IPR004482">
    <property type="entry name" value="Mg_chelat-rel"/>
</dbReference>
<keyword evidence="3" id="KW-0175">Coiled coil</keyword>
<dbReference type="Gene3D" id="3.30.230.10">
    <property type="match status" value="1"/>
</dbReference>
<evidence type="ECO:0000259" key="4">
    <source>
        <dbReference type="SMART" id="SM00382"/>
    </source>
</evidence>
<dbReference type="UniPathway" id="UPA00668"/>
<dbReference type="NCBIfam" id="TIGR00368">
    <property type="entry name" value="YifB family Mg chelatase-like AAA ATPase"/>
    <property type="match status" value="1"/>
</dbReference>
<dbReference type="InterPro" id="IPR006119">
    <property type="entry name" value="Resolv_N"/>
</dbReference>
<dbReference type="SUPFAM" id="SSF53041">
    <property type="entry name" value="Resolvase-like"/>
    <property type="match status" value="1"/>
</dbReference>
<dbReference type="SMART" id="SM00857">
    <property type="entry name" value="Resolvase"/>
    <property type="match status" value="1"/>
</dbReference>
<dbReference type="Pfam" id="PF01078">
    <property type="entry name" value="Mg_chelatase"/>
    <property type="match status" value="1"/>
</dbReference>
<organism evidence="6 7">
    <name type="scientific">Diploscapter pachys</name>
    <dbReference type="NCBI Taxonomy" id="2018661"/>
    <lineage>
        <taxon>Eukaryota</taxon>
        <taxon>Metazoa</taxon>
        <taxon>Ecdysozoa</taxon>
        <taxon>Nematoda</taxon>
        <taxon>Chromadorea</taxon>
        <taxon>Rhabditida</taxon>
        <taxon>Rhabditina</taxon>
        <taxon>Rhabditomorpha</taxon>
        <taxon>Rhabditoidea</taxon>
        <taxon>Rhabditidae</taxon>
        <taxon>Diploscapter</taxon>
    </lineage>
</organism>
<comment type="caution">
    <text evidence="6">The sequence shown here is derived from an EMBL/GenBank/DDBJ whole genome shotgun (WGS) entry which is preliminary data.</text>
</comment>
<name>A0A2A2KLV0_9BILA</name>
<dbReference type="GO" id="GO:0003677">
    <property type="term" value="F:DNA binding"/>
    <property type="evidence" value="ECO:0007669"/>
    <property type="project" value="InterPro"/>
</dbReference>
<evidence type="ECO:0008006" key="8">
    <source>
        <dbReference type="Google" id="ProtNLM"/>
    </source>
</evidence>
<dbReference type="InterPro" id="IPR045006">
    <property type="entry name" value="CHLI-like"/>
</dbReference>
<comment type="pathway">
    <text evidence="1">Porphyrin-containing compound metabolism; chlorophyll biosynthesis.</text>
</comment>
<dbReference type="InterPro" id="IPR036162">
    <property type="entry name" value="Resolvase-like_N_sf"/>
</dbReference>
<protein>
    <recommendedName>
        <fullName evidence="8">AAA+ ATPase domain-containing protein</fullName>
    </recommendedName>
</protein>
<sequence>MTAIVRTVAYLGLEARGVEVQVQLIAGLPAFNVVGLGDKAVAESRERVRGAIAAMGLALPPKRIVVNLSPADLPKEGAHFDLPIALALLGAMGVVDVEALAEYLVVGELGLDGRIAPSPGVLLAALHAGAEGLGLICPAAQGSEAAWAGSVEVLAAPDLLALINHFKGHGLLGAPVPGEVEPSGHGPDLRQVKGQEVAKRALEIAAAGGHNLLMVGPPGAGKSLMASCLPGILPPLDAAEALEVSMVQSVAGTLAGGRLTRNRPFRSPHHSASMAALTGGGLKVKPGEVSLAHLGVLFLDELPEFQRAVLDSLRQPLEAGVVSVARANAHVTFPARVQLVAAMNPCRCGHLGDASLACARAPKCAADYQAKVSGPLLDRKVTLFKEECRPCSTLARQLATCGDFVESKPGWTLAETITDKGTSAYTGDNIETGNLGKFRDRILNGTIDPTKAVLVCEELDRLSRQPADVMLSWLSPLVRRGLTIVVVNTGQTITREMLDVDMGGLMMILITAFGSHTESRKKAKRVAAAWEAKREAARTGKSVTRTHRHPKWITVKEDGTFTVLPHHRLIVETIFKNRIDGIGKGLTAKTLNALAQNDPAFAPWPVGMTGAAPALWTATYIGRVLRNRAVMGEWQPFTRPRKGAPAPAGEPITNYYPLVIDAATFARANEERIADALKHQGRGNNLSNLLGTRARCGDGTNLAPIEAAIYTHKGTIADVEHKLANLLDLVESGNKGAAARYAQREAELEAARDALMEAENRLAEAKGRVSPTEHLRRVAEVRTLMWSDDQDVKFQARSKVKAALGDVIERITFHPKTGNVSVMLVEFMRMFVINHAGEVIEDMDLTKMGGGPGHGKVTTYENATVAIGEDGNHTLMSGDAVAVANDLNDDQKLAAVAYMRRKASG</sequence>
<dbReference type="Pfam" id="PF00239">
    <property type="entry name" value="Resolvase"/>
    <property type="match status" value="1"/>
</dbReference>
<dbReference type="Pfam" id="PF07508">
    <property type="entry name" value="Recombinase"/>
    <property type="match status" value="1"/>
</dbReference>
<reference evidence="6 7" key="1">
    <citation type="journal article" date="2017" name="Curr. Biol.">
        <title>Genome architecture and evolution of a unichromosomal asexual nematode.</title>
        <authorList>
            <person name="Fradin H."/>
            <person name="Zegar C."/>
            <person name="Gutwein M."/>
            <person name="Lucas J."/>
            <person name="Kovtun M."/>
            <person name="Corcoran D."/>
            <person name="Baugh L.R."/>
            <person name="Kiontke K."/>
            <person name="Gunsalus K."/>
            <person name="Fitch D.H."/>
            <person name="Piano F."/>
        </authorList>
    </citation>
    <scope>NUCLEOTIDE SEQUENCE [LARGE SCALE GENOMIC DNA]</scope>
    <source>
        <strain evidence="6">PF1309</strain>
    </source>
</reference>
<dbReference type="SUPFAM" id="SSF52540">
    <property type="entry name" value="P-loop containing nucleoside triphosphate hydrolases"/>
    <property type="match status" value="1"/>
</dbReference>
<dbReference type="SUPFAM" id="SSF54211">
    <property type="entry name" value="Ribosomal protein S5 domain 2-like"/>
    <property type="match status" value="1"/>
</dbReference>
<dbReference type="SMART" id="SM00382">
    <property type="entry name" value="AAA"/>
    <property type="match status" value="1"/>
</dbReference>
<feature type="coiled-coil region" evidence="3">
    <location>
        <begin position="738"/>
        <end position="768"/>
    </location>
</feature>
<dbReference type="Gene3D" id="3.40.50.1390">
    <property type="entry name" value="Resolvase, N-terminal catalytic domain"/>
    <property type="match status" value="1"/>
</dbReference>
<accession>A0A2A2KLV0</accession>
<evidence type="ECO:0000256" key="2">
    <source>
        <dbReference type="ARBA" id="ARBA00006354"/>
    </source>
</evidence>
<evidence type="ECO:0000313" key="6">
    <source>
        <dbReference type="EMBL" id="PAV74848.1"/>
    </source>
</evidence>
<dbReference type="EMBL" id="LIAE01008269">
    <property type="protein sequence ID" value="PAV74848.1"/>
    <property type="molecule type" value="Genomic_DNA"/>
</dbReference>
<gene>
    <name evidence="6" type="ORF">WR25_20151</name>
</gene>
<keyword evidence="7" id="KW-1185">Reference proteome</keyword>
<dbReference type="GO" id="GO:0005524">
    <property type="term" value="F:ATP binding"/>
    <property type="evidence" value="ECO:0007669"/>
    <property type="project" value="InterPro"/>
</dbReference>
<feature type="domain" description="Resolvase/invertase-type recombinase catalytic" evidence="5">
    <location>
        <begin position="393"/>
        <end position="539"/>
    </location>
</feature>
<dbReference type="InterPro" id="IPR003593">
    <property type="entry name" value="AAA+_ATPase"/>
</dbReference>
<dbReference type="Pfam" id="PF13541">
    <property type="entry name" value="ChlI"/>
    <property type="match status" value="1"/>
</dbReference>
<dbReference type="Proteomes" id="UP000218231">
    <property type="component" value="Unassembled WGS sequence"/>
</dbReference>
<dbReference type="PANTHER" id="PTHR32039">
    <property type="entry name" value="MAGNESIUM-CHELATASE SUBUNIT CHLI"/>
    <property type="match status" value="1"/>
</dbReference>
<comment type="similarity">
    <text evidence="2">Belongs to the Mg-chelatase subunits D/I family. ComM subfamily.</text>
</comment>
<dbReference type="InterPro" id="IPR000523">
    <property type="entry name" value="Mg_chelatse_chII-like_cat_dom"/>
</dbReference>